<dbReference type="Pfam" id="PF01757">
    <property type="entry name" value="Acyl_transf_3"/>
    <property type="match status" value="1"/>
</dbReference>
<feature type="transmembrane region" description="Helical" evidence="7">
    <location>
        <begin position="330"/>
        <end position="349"/>
    </location>
</feature>
<comment type="similarity">
    <text evidence="2">Belongs to the acyltransferase 3 family.</text>
</comment>
<keyword evidence="3" id="KW-1003">Cell membrane</keyword>
<feature type="transmembrane region" description="Helical" evidence="7">
    <location>
        <begin position="125"/>
        <end position="145"/>
    </location>
</feature>
<keyword evidence="9" id="KW-0012">Acyltransferase</keyword>
<dbReference type="AlphaFoldDB" id="A0A0J1FLJ3"/>
<dbReference type="STRING" id="476652.DEAC_c42640"/>
<dbReference type="PATRIC" id="fig|476652.3.peg.4511"/>
<feature type="transmembrane region" description="Helical" evidence="7">
    <location>
        <begin position="83"/>
        <end position="105"/>
    </location>
</feature>
<dbReference type="PANTHER" id="PTHR40074">
    <property type="entry name" value="O-ACETYLTRANSFERASE WECH"/>
    <property type="match status" value="1"/>
</dbReference>
<dbReference type="GO" id="GO:0016413">
    <property type="term" value="F:O-acetyltransferase activity"/>
    <property type="evidence" value="ECO:0007669"/>
    <property type="project" value="TreeGrafter"/>
</dbReference>
<reference evidence="9 10" key="1">
    <citation type="submission" date="2015-06" db="EMBL/GenBank/DDBJ databases">
        <title>Draft genome of the moderately acidophilic sulfate reducer Candidatus Desulfosporosinus acididurans strain M1.</title>
        <authorList>
            <person name="Poehlein A."/>
            <person name="Petzsch P."/>
            <person name="Johnson B.D."/>
            <person name="Schloemann M."/>
            <person name="Daniel R."/>
            <person name="Muehling M."/>
        </authorList>
    </citation>
    <scope>NUCLEOTIDE SEQUENCE [LARGE SCALE GENOMIC DNA]</scope>
    <source>
        <strain evidence="9 10">M1</strain>
    </source>
</reference>
<dbReference type="InterPro" id="IPR002656">
    <property type="entry name" value="Acyl_transf_3_dom"/>
</dbReference>
<keyword evidence="9" id="KW-0808">Transferase</keyword>
<keyword evidence="5 7" id="KW-1133">Transmembrane helix</keyword>
<evidence type="ECO:0000256" key="3">
    <source>
        <dbReference type="ARBA" id="ARBA00022475"/>
    </source>
</evidence>
<sequence length="402" mass="47542">MQKEHIKELDVLRMIGFVFVVAQHVFGAYAWREGAGFSESLILNFFYVIAQPAVPIFVMITAISLFYNHTEGVNIFTFYKKRILYIFLPYVIWSIINIMDAKQYGQASFDNFVGQLAAGTGRYHLWYMSMILRIYLFFPLILWLSKRIQKLPKFYKVGFLLICFVFYIILLKNNGITFIIGKSLFKTPTYNEQMFIDRTPLLWSIYFVVGAYVIFWYPHLIALLQRYRKFIVLTYTPLLLYIYYIQINPHFPGHKYITIGYLYCFLKVSYMILAFFMFYSLASYIVNQKPKLYRLFKDTSPYSYSAYLAHVIVLQAVAMEVDKVYSIKSFLLQSLLIYILTIALTIKVIQVLSLFPFSKYFLGTSCNYYREFFSKRDLPFKFIGKGFLPYHQPEDQRGVAKK</sequence>
<evidence type="ECO:0000256" key="1">
    <source>
        <dbReference type="ARBA" id="ARBA00004651"/>
    </source>
</evidence>
<keyword evidence="10" id="KW-1185">Reference proteome</keyword>
<comment type="caution">
    <text evidence="9">The sequence shown here is derived from an EMBL/GenBank/DDBJ whole genome shotgun (WGS) entry which is preliminary data.</text>
</comment>
<dbReference type="Proteomes" id="UP000036356">
    <property type="component" value="Unassembled WGS sequence"/>
</dbReference>
<organism evidence="9 10">
    <name type="scientific">Desulfosporosinus acididurans</name>
    <dbReference type="NCBI Taxonomy" id="476652"/>
    <lineage>
        <taxon>Bacteria</taxon>
        <taxon>Bacillati</taxon>
        <taxon>Bacillota</taxon>
        <taxon>Clostridia</taxon>
        <taxon>Eubacteriales</taxon>
        <taxon>Desulfitobacteriaceae</taxon>
        <taxon>Desulfosporosinus</taxon>
    </lineage>
</organism>
<keyword evidence="6 7" id="KW-0472">Membrane</keyword>
<evidence type="ECO:0000313" key="9">
    <source>
        <dbReference type="EMBL" id="KLU63808.1"/>
    </source>
</evidence>
<dbReference type="EMBL" id="LDZY01000024">
    <property type="protein sequence ID" value="KLU63808.1"/>
    <property type="molecule type" value="Genomic_DNA"/>
</dbReference>
<gene>
    <name evidence="9" type="ORF">DEAC_c42640</name>
</gene>
<feature type="transmembrane region" description="Helical" evidence="7">
    <location>
        <begin position="230"/>
        <end position="247"/>
    </location>
</feature>
<feature type="domain" description="Acyltransferase 3" evidence="8">
    <location>
        <begin position="7"/>
        <end position="346"/>
    </location>
</feature>
<feature type="transmembrane region" description="Helical" evidence="7">
    <location>
        <begin position="201"/>
        <end position="218"/>
    </location>
</feature>
<feature type="transmembrane region" description="Helical" evidence="7">
    <location>
        <begin position="259"/>
        <end position="281"/>
    </location>
</feature>
<dbReference type="GO" id="GO:0009246">
    <property type="term" value="P:enterobacterial common antigen biosynthetic process"/>
    <property type="evidence" value="ECO:0007669"/>
    <property type="project" value="TreeGrafter"/>
</dbReference>
<evidence type="ECO:0000259" key="8">
    <source>
        <dbReference type="Pfam" id="PF01757"/>
    </source>
</evidence>
<dbReference type="PANTHER" id="PTHR40074:SF2">
    <property type="entry name" value="O-ACETYLTRANSFERASE WECH"/>
    <property type="match status" value="1"/>
</dbReference>
<name>A0A0J1FLJ3_9FIRM</name>
<comment type="subcellular location">
    <subcellularLocation>
        <location evidence="1">Cell membrane</location>
        <topology evidence="1">Multi-pass membrane protein</topology>
    </subcellularLocation>
</comment>
<dbReference type="GO" id="GO:0005886">
    <property type="term" value="C:plasma membrane"/>
    <property type="evidence" value="ECO:0007669"/>
    <property type="project" value="UniProtKB-SubCell"/>
</dbReference>
<feature type="transmembrane region" description="Helical" evidence="7">
    <location>
        <begin position="157"/>
        <end position="181"/>
    </location>
</feature>
<keyword evidence="4 7" id="KW-0812">Transmembrane</keyword>
<evidence type="ECO:0000313" key="10">
    <source>
        <dbReference type="Proteomes" id="UP000036356"/>
    </source>
</evidence>
<proteinExistence type="inferred from homology"/>
<dbReference type="RefSeq" id="WP_047812028.1">
    <property type="nucleotide sequence ID" value="NZ_LDZY01000024.1"/>
</dbReference>
<evidence type="ECO:0000256" key="7">
    <source>
        <dbReference type="SAM" id="Phobius"/>
    </source>
</evidence>
<evidence type="ECO:0000256" key="2">
    <source>
        <dbReference type="ARBA" id="ARBA00007400"/>
    </source>
</evidence>
<feature type="transmembrane region" description="Helical" evidence="7">
    <location>
        <begin position="12"/>
        <end position="31"/>
    </location>
</feature>
<feature type="transmembrane region" description="Helical" evidence="7">
    <location>
        <begin position="43"/>
        <end position="67"/>
    </location>
</feature>
<evidence type="ECO:0000256" key="4">
    <source>
        <dbReference type="ARBA" id="ARBA00022692"/>
    </source>
</evidence>
<protein>
    <submittedName>
        <fullName evidence="9">Acyltransferase family protein</fullName>
    </submittedName>
</protein>
<feature type="transmembrane region" description="Helical" evidence="7">
    <location>
        <begin position="302"/>
        <end position="318"/>
    </location>
</feature>
<evidence type="ECO:0000256" key="6">
    <source>
        <dbReference type="ARBA" id="ARBA00023136"/>
    </source>
</evidence>
<evidence type="ECO:0000256" key="5">
    <source>
        <dbReference type="ARBA" id="ARBA00022989"/>
    </source>
</evidence>
<accession>A0A0J1FLJ3</accession>